<proteinExistence type="predicted"/>
<dbReference type="EMBL" id="CAJGYO010000007">
    <property type="protein sequence ID" value="CAD6243988.1"/>
    <property type="molecule type" value="Genomic_DNA"/>
</dbReference>
<evidence type="ECO:0000313" key="2">
    <source>
        <dbReference type="EMBL" id="CAD6243988.1"/>
    </source>
</evidence>
<dbReference type="PANTHER" id="PTHR37237">
    <property type="entry name" value="OS02G0567000 PROTEIN"/>
    <property type="match status" value="1"/>
</dbReference>
<keyword evidence="3" id="KW-1185">Reference proteome</keyword>
<accession>A0A811PJ59</accession>
<sequence>MAHGENGEQAGTGPICVGLYQGSFRPQPTTDTKRSEAHVPLVSYTDGEKEMRGVGGPLLTIGDLLSDLAVDGGDDPLIGVGDASAPSSPSAAQQSRKADPSDLSRLFEEHYNNLMKALQEKDPSWPSLMLKKVKALEDVLERGDHAVAEIVEALQRSGLAKDRHGSQSKTASK</sequence>
<organism evidence="2 3">
    <name type="scientific">Miscanthus lutarioriparius</name>
    <dbReference type="NCBI Taxonomy" id="422564"/>
    <lineage>
        <taxon>Eukaryota</taxon>
        <taxon>Viridiplantae</taxon>
        <taxon>Streptophyta</taxon>
        <taxon>Embryophyta</taxon>
        <taxon>Tracheophyta</taxon>
        <taxon>Spermatophyta</taxon>
        <taxon>Magnoliopsida</taxon>
        <taxon>Liliopsida</taxon>
        <taxon>Poales</taxon>
        <taxon>Poaceae</taxon>
        <taxon>PACMAD clade</taxon>
        <taxon>Panicoideae</taxon>
        <taxon>Andropogonodae</taxon>
        <taxon>Andropogoneae</taxon>
        <taxon>Saccharinae</taxon>
        <taxon>Miscanthus</taxon>
    </lineage>
</organism>
<evidence type="ECO:0000313" key="3">
    <source>
        <dbReference type="Proteomes" id="UP000604825"/>
    </source>
</evidence>
<dbReference type="OrthoDB" id="1629067at2759"/>
<feature type="compositionally biased region" description="Low complexity" evidence="1">
    <location>
        <begin position="83"/>
        <end position="95"/>
    </location>
</feature>
<comment type="caution">
    <text evidence="2">The sequence shown here is derived from an EMBL/GenBank/DDBJ whole genome shotgun (WGS) entry which is preliminary data.</text>
</comment>
<feature type="region of interest" description="Disordered" evidence="1">
    <location>
        <begin position="1"/>
        <end position="39"/>
    </location>
</feature>
<name>A0A811PJ59_9POAL</name>
<dbReference type="PANTHER" id="PTHR37237:SF1">
    <property type="entry name" value="OS02G0567000 PROTEIN"/>
    <property type="match status" value="1"/>
</dbReference>
<protein>
    <submittedName>
        <fullName evidence="2">Uncharacterized protein</fullName>
    </submittedName>
</protein>
<gene>
    <name evidence="2" type="ORF">NCGR_LOCUS28869</name>
</gene>
<dbReference type="AlphaFoldDB" id="A0A811PJ59"/>
<feature type="region of interest" description="Disordered" evidence="1">
    <location>
        <begin position="75"/>
        <end position="102"/>
    </location>
</feature>
<reference evidence="2" key="1">
    <citation type="submission" date="2020-10" db="EMBL/GenBank/DDBJ databases">
        <authorList>
            <person name="Han B."/>
            <person name="Lu T."/>
            <person name="Zhao Q."/>
            <person name="Huang X."/>
            <person name="Zhao Y."/>
        </authorList>
    </citation>
    <scope>NUCLEOTIDE SEQUENCE</scope>
</reference>
<dbReference type="Proteomes" id="UP000604825">
    <property type="component" value="Unassembled WGS sequence"/>
</dbReference>
<evidence type="ECO:0000256" key="1">
    <source>
        <dbReference type="SAM" id="MobiDB-lite"/>
    </source>
</evidence>